<dbReference type="AlphaFoldDB" id="A0A7J7GKJ4"/>
<dbReference type="InterPro" id="IPR039633">
    <property type="entry name" value="PAP"/>
</dbReference>
<dbReference type="GO" id="GO:0009536">
    <property type="term" value="C:plastid"/>
    <property type="evidence" value="ECO:0007669"/>
    <property type="project" value="UniProtKB-SubCell"/>
</dbReference>
<organism evidence="5 6">
    <name type="scientific">Camellia sinensis</name>
    <name type="common">Tea plant</name>
    <name type="synonym">Thea sinensis</name>
    <dbReference type="NCBI Taxonomy" id="4442"/>
    <lineage>
        <taxon>Eukaryota</taxon>
        <taxon>Viridiplantae</taxon>
        <taxon>Streptophyta</taxon>
        <taxon>Embryophyta</taxon>
        <taxon>Tracheophyta</taxon>
        <taxon>Spermatophyta</taxon>
        <taxon>Magnoliopsida</taxon>
        <taxon>eudicotyledons</taxon>
        <taxon>Gunneridae</taxon>
        <taxon>Pentapetalae</taxon>
        <taxon>asterids</taxon>
        <taxon>Ericales</taxon>
        <taxon>Theaceae</taxon>
        <taxon>Camellia</taxon>
    </lineage>
</organism>
<keyword evidence="3" id="KW-0809">Transit peptide</keyword>
<dbReference type="Pfam" id="PF04755">
    <property type="entry name" value="PAP_fibrillin"/>
    <property type="match status" value="1"/>
</dbReference>
<reference evidence="6" key="1">
    <citation type="journal article" date="2020" name="Nat. Commun.">
        <title>Genome assembly of wild tea tree DASZ reveals pedigree and selection history of tea varieties.</title>
        <authorList>
            <person name="Zhang W."/>
            <person name="Zhang Y."/>
            <person name="Qiu H."/>
            <person name="Guo Y."/>
            <person name="Wan H."/>
            <person name="Zhang X."/>
            <person name="Scossa F."/>
            <person name="Alseekh S."/>
            <person name="Zhang Q."/>
            <person name="Wang P."/>
            <person name="Xu L."/>
            <person name="Schmidt M.H."/>
            <person name="Jia X."/>
            <person name="Li D."/>
            <person name="Zhu A."/>
            <person name="Guo F."/>
            <person name="Chen W."/>
            <person name="Ni D."/>
            <person name="Usadel B."/>
            <person name="Fernie A.R."/>
            <person name="Wen W."/>
        </authorList>
    </citation>
    <scope>NUCLEOTIDE SEQUENCE [LARGE SCALE GENOMIC DNA]</scope>
    <source>
        <strain evidence="6">cv. G240</strain>
    </source>
</reference>
<evidence type="ECO:0000256" key="3">
    <source>
        <dbReference type="ARBA" id="ARBA00022946"/>
    </source>
</evidence>
<dbReference type="EMBL" id="JACBKZ010000010">
    <property type="protein sequence ID" value="KAF5941332.1"/>
    <property type="molecule type" value="Genomic_DNA"/>
</dbReference>
<evidence type="ECO:0000313" key="6">
    <source>
        <dbReference type="Proteomes" id="UP000593564"/>
    </source>
</evidence>
<comment type="caution">
    <text evidence="5">The sequence shown here is derived from an EMBL/GenBank/DDBJ whole genome shotgun (WGS) entry which is preliminary data.</text>
</comment>
<keyword evidence="2" id="KW-0934">Plastid</keyword>
<sequence>MASSIQGLVPAFFGLRSRASSYSSSATIFPESGLKIFKMGRKVEDYGVCKAMVQTVQGASATYAKEMERLSAKESLLLAFKDSGGFEAVVSGKTTDLQRIDVNERIIGLERLNPTPRPTTSPFLEGRWNFEWLGSGSPGLIAATFVFQRFPSTLANLSKMDLVIKDGYGKITAIMRLLNSIESKFVLSTQFSVEGPLRMKEEYMEGVLELPTVDEETIPEQLRGAFGQAVSTVQQLPVSIRDVMASGLKVPLITATRYTRFYSVIEIHSCIRRSGCRSGCHNGCNNAVAAVTACYVPLRNGGTFQRLFIISYLDDEILIIRDSTGVPEVLTRLDAPPSPLAESMTEYES</sequence>
<evidence type="ECO:0000256" key="1">
    <source>
        <dbReference type="ARBA" id="ARBA00004474"/>
    </source>
</evidence>
<evidence type="ECO:0000313" key="5">
    <source>
        <dbReference type="EMBL" id="KAF5941332.1"/>
    </source>
</evidence>
<dbReference type="PANTHER" id="PTHR31906">
    <property type="entry name" value="PLASTID-LIPID-ASSOCIATED PROTEIN 4, CHLOROPLASTIC-RELATED"/>
    <property type="match status" value="1"/>
</dbReference>
<comment type="subcellular location">
    <subcellularLocation>
        <location evidence="1">Plastid</location>
    </subcellularLocation>
</comment>
<evidence type="ECO:0000259" key="4">
    <source>
        <dbReference type="Pfam" id="PF04755"/>
    </source>
</evidence>
<keyword evidence="6" id="KW-1185">Reference proteome</keyword>
<evidence type="ECO:0000256" key="2">
    <source>
        <dbReference type="ARBA" id="ARBA00022640"/>
    </source>
</evidence>
<proteinExistence type="predicted"/>
<dbReference type="Proteomes" id="UP000593564">
    <property type="component" value="Unassembled WGS sequence"/>
</dbReference>
<protein>
    <recommendedName>
        <fullName evidence="4">Plastid lipid-associated protein/fibrillin conserved domain-containing protein</fullName>
    </recommendedName>
</protein>
<dbReference type="InterPro" id="IPR006843">
    <property type="entry name" value="PAP/fibrillin_dom"/>
</dbReference>
<gene>
    <name evidence="5" type="ORF">HYC85_022499</name>
</gene>
<feature type="domain" description="Plastid lipid-associated protein/fibrillin conserved" evidence="4">
    <location>
        <begin position="95"/>
        <end position="240"/>
    </location>
</feature>
<reference evidence="5 6" key="2">
    <citation type="submission" date="2020-07" db="EMBL/GenBank/DDBJ databases">
        <title>Genome assembly of wild tea tree DASZ reveals pedigree and selection history of tea varieties.</title>
        <authorList>
            <person name="Zhang W."/>
        </authorList>
    </citation>
    <scope>NUCLEOTIDE SEQUENCE [LARGE SCALE GENOMIC DNA]</scope>
    <source>
        <strain evidence="6">cv. G240</strain>
        <tissue evidence="5">Leaf</tissue>
    </source>
</reference>
<accession>A0A7J7GKJ4</accession>
<name>A0A7J7GKJ4_CAMSI</name>